<keyword evidence="6 9" id="KW-0456">Lyase</keyword>
<evidence type="ECO:0000256" key="3">
    <source>
        <dbReference type="ARBA" id="ARBA00012081"/>
    </source>
</evidence>
<feature type="active site" description="Proton donor/acceptor" evidence="7">
    <location>
        <position position="181"/>
    </location>
</feature>
<evidence type="ECO:0000256" key="2">
    <source>
        <dbReference type="ARBA" id="ARBA00010363"/>
    </source>
</evidence>
<evidence type="ECO:0000256" key="6">
    <source>
        <dbReference type="ARBA" id="ARBA00023239"/>
    </source>
</evidence>
<feature type="domain" description="VOC" evidence="10">
    <location>
        <begin position="40"/>
        <end position="185"/>
    </location>
</feature>
<evidence type="ECO:0000256" key="5">
    <source>
        <dbReference type="ARBA" id="ARBA00022833"/>
    </source>
</evidence>
<name>A0A7G3ZIN2_9SACH</name>
<evidence type="ECO:0000256" key="9">
    <source>
        <dbReference type="RuleBase" id="RU361179"/>
    </source>
</evidence>
<dbReference type="InterPro" id="IPR004360">
    <property type="entry name" value="Glyas_Fos-R_dOase_dom"/>
</dbReference>
<feature type="binding site" evidence="8">
    <location>
        <position position="107"/>
    </location>
    <ligand>
        <name>Zn(2+)</name>
        <dbReference type="ChEBI" id="CHEBI:29105"/>
        <note>ligand shared between dimeric partners</note>
    </ligand>
</feature>
<dbReference type="OrthoDB" id="16820at2759"/>
<dbReference type="InterPro" id="IPR029068">
    <property type="entry name" value="Glyas_Bleomycin-R_OHBP_Dase"/>
</dbReference>
<organism evidence="11 12">
    <name type="scientific">Torulaspora globosa</name>
    <dbReference type="NCBI Taxonomy" id="48254"/>
    <lineage>
        <taxon>Eukaryota</taxon>
        <taxon>Fungi</taxon>
        <taxon>Dikarya</taxon>
        <taxon>Ascomycota</taxon>
        <taxon>Saccharomycotina</taxon>
        <taxon>Saccharomycetes</taxon>
        <taxon>Saccharomycetales</taxon>
        <taxon>Saccharomycetaceae</taxon>
        <taxon>Torulaspora</taxon>
    </lineage>
</organism>
<dbReference type="PANTHER" id="PTHR10374:SF30">
    <property type="entry name" value="LACTOYLGLUTATHIONE LYASE"/>
    <property type="match status" value="1"/>
</dbReference>
<dbReference type="EMBL" id="CP059250">
    <property type="protein sequence ID" value="QLL33368.1"/>
    <property type="molecule type" value="Genomic_DNA"/>
</dbReference>
<reference evidence="11 12" key="1">
    <citation type="submission" date="2020-06" db="EMBL/GenBank/DDBJ databases">
        <title>The yeast mating-type switching endonuclease HO is a domesticated member of an unorthodox homing genetic element family.</title>
        <authorList>
            <person name="Coughlan A.Y."/>
            <person name="Lombardi L."/>
            <person name="Braun-Galleani S."/>
            <person name="Martos A.R."/>
            <person name="Galeote V."/>
            <person name="Bigey F."/>
            <person name="Dequin S."/>
            <person name="Byrne K.P."/>
            <person name="Wolfe K.H."/>
        </authorList>
    </citation>
    <scope>NUCLEOTIDE SEQUENCE [LARGE SCALE GENOMIC DNA]</scope>
    <source>
        <strain evidence="11 12">CBS764</strain>
    </source>
</reference>
<dbReference type="PANTHER" id="PTHR10374">
    <property type="entry name" value="LACTOYLGLUTATHIONE LYASE GLYOXALASE I"/>
    <property type="match status" value="1"/>
</dbReference>
<dbReference type="NCBIfam" id="TIGR00068">
    <property type="entry name" value="glyox_I"/>
    <property type="match status" value="2"/>
</dbReference>
<dbReference type="SUPFAM" id="SSF54593">
    <property type="entry name" value="Glyoxalase/Bleomycin resistance protein/Dihydroxybiphenyl dioxygenase"/>
    <property type="match status" value="2"/>
</dbReference>
<keyword evidence="4 8" id="KW-0479">Metal-binding</keyword>
<dbReference type="InterPro" id="IPR037523">
    <property type="entry name" value="VOC_core"/>
</dbReference>
<dbReference type="Proteomes" id="UP000515788">
    <property type="component" value="Chromosome 5"/>
</dbReference>
<dbReference type="PROSITE" id="PS00935">
    <property type="entry name" value="GLYOXALASE_I_2"/>
    <property type="match status" value="1"/>
</dbReference>
<dbReference type="GO" id="GO:0046872">
    <property type="term" value="F:metal ion binding"/>
    <property type="evidence" value="ECO:0007669"/>
    <property type="project" value="UniProtKB-UniRule"/>
</dbReference>
<comment type="pathway">
    <text evidence="1 9">Secondary metabolite metabolism; methylglyoxal degradation; (R)-lactate from methylglyoxal: step 1/2.</text>
</comment>
<dbReference type="PROSITE" id="PS51819">
    <property type="entry name" value="VOC"/>
    <property type="match status" value="2"/>
</dbReference>
<protein>
    <recommendedName>
        <fullName evidence="3 9">Lactoylglutathione lyase</fullName>
        <ecNumber evidence="3 9">4.4.1.5</ecNumber>
    </recommendedName>
    <alternativeName>
        <fullName evidence="9">Glyoxalase I</fullName>
    </alternativeName>
</protein>
<dbReference type="RefSeq" id="XP_037140042.1">
    <property type="nucleotide sequence ID" value="XM_037284146.1"/>
</dbReference>
<sequence length="344" mass="39216">MFKRAISQLLRSNQQSTRTMATENKHYPIKIAAAAQDSTLKVSVTCLSVKNPTRSIEFYKKHFGMTFLGTKDYPDMKFSLHFLTFPKEVAKTEQGQPEIFGTSGVLELAHTWGSENDSEFKIYNGNEEPHRGFGHICFSVADIKKTCERLEAEGVSFKKRMADGRQKDIAFALDPDGYWIELVQYIKDTEEAPRKDIGDKFNHTMIRVKDAEKSLEFYQNVLGMKLIRKSEHENAKFTLYFLAYGVPSGQNSWSTEGVVELTHNWGTENDPDFKYHTWDWKTPGYGHVTISCNDPTALCNEIEQRYGDKIGWGVKFNQGMVKNGAFIKDPDGYSIEIVPSDLVL</sequence>
<evidence type="ECO:0000313" key="11">
    <source>
        <dbReference type="EMBL" id="QLL33368.1"/>
    </source>
</evidence>
<dbReference type="AlphaFoldDB" id="A0A7G3ZIN2"/>
<dbReference type="EC" id="4.4.1.5" evidence="3 9"/>
<feature type="domain" description="VOC" evidence="10">
    <location>
        <begin position="200"/>
        <end position="340"/>
    </location>
</feature>
<evidence type="ECO:0000313" key="12">
    <source>
        <dbReference type="Proteomes" id="UP000515788"/>
    </source>
</evidence>
<dbReference type="InterPro" id="IPR004361">
    <property type="entry name" value="Glyoxalase_1"/>
</dbReference>
<dbReference type="CDD" id="cd07233">
    <property type="entry name" value="GlxI_Zn"/>
    <property type="match status" value="2"/>
</dbReference>
<evidence type="ECO:0000256" key="7">
    <source>
        <dbReference type="PIRSR" id="PIRSR604361-1"/>
    </source>
</evidence>
<comment type="function">
    <text evidence="9">Catalyzes the conversion of hemimercaptal, formed from methylglyoxal and glutathione, to S-lactoylglutathione.</text>
</comment>
<comment type="similarity">
    <text evidence="2 9">Belongs to the glyoxalase I family.</text>
</comment>
<dbReference type="InterPro" id="IPR018146">
    <property type="entry name" value="Glyoxalase_1_CS"/>
</dbReference>
<evidence type="ECO:0000256" key="8">
    <source>
        <dbReference type="PIRSR" id="PIRSR604361-3"/>
    </source>
</evidence>
<dbReference type="Gene3D" id="3.10.180.10">
    <property type="entry name" value="2,3-Dihydroxybiphenyl 1,2-Dioxygenase, domain 1"/>
    <property type="match status" value="2"/>
</dbReference>
<comment type="cofactor">
    <cofactor evidence="8">
        <name>Zn(2+)</name>
        <dbReference type="ChEBI" id="CHEBI:29105"/>
    </cofactor>
    <text evidence="8">Binds 1 zinc ion per subunit. In the homodimer, two zinc ions are bound between subunits.</text>
</comment>
<dbReference type="GO" id="GO:0004462">
    <property type="term" value="F:lactoylglutathione lyase activity"/>
    <property type="evidence" value="ECO:0007669"/>
    <property type="project" value="UniProtKB-UniRule"/>
</dbReference>
<dbReference type="Pfam" id="PF00903">
    <property type="entry name" value="Glyoxalase"/>
    <property type="match status" value="2"/>
</dbReference>
<dbReference type="PROSITE" id="PS00934">
    <property type="entry name" value="GLYOXALASE_I_1"/>
    <property type="match status" value="1"/>
</dbReference>
<keyword evidence="12" id="KW-1185">Reference proteome</keyword>
<accession>A0A7G3ZIN2</accession>
<evidence type="ECO:0000259" key="10">
    <source>
        <dbReference type="PROSITE" id="PS51819"/>
    </source>
</evidence>
<evidence type="ECO:0000256" key="4">
    <source>
        <dbReference type="ARBA" id="ARBA00022723"/>
    </source>
</evidence>
<feature type="binding site" evidence="8">
    <location>
        <position position="135"/>
    </location>
    <ligand>
        <name>Zn(2+)</name>
        <dbReference type="ChEBI" id="CHEBI:29105"/>
        <note>ligand shared between dimeric partners</note>
    </ligand>
</feature>
<gene>
    <name evidence="11" type="ORF">HG536_0E02790</name>
</gene>
<dbReference type="GeneID" id="59326564"/>
<keyword evidence="5 8" id="KW-0862">Zinc</keyword>
<evidence type="ECO:0000256" key="1">
    <source>
        <dbReference type="ARBA" id="ARBA00005008"/>
    </source>
</evidence>
<dbReference type="KEGG" id="tgb:HG536_0E02790"/>
<comment type="catalytic activity">
    <reaction evidence="9">
        <text>(R)-S-lactoylglutathione = methylglyoxal + glutathione</text>
        <dbReference type="Rhea" id="RHEA:19069"/>
        <dbReference type="ChEBI" id="CHEBI:17158"/>
        <dbReference type="ChEBI" id="CHEBI:57474"/>
        <dbReference type="ChEBI" id="CHEBI:57925"/>
        <dbReference type="EC" id="4.4.1.5"/>
    </reaction>
</comment>
<dbReference type="UniPathway" id="UPA00619">
    <property type="reaction ID" value="UER00675"/>
</dbReference>
<proteinExistence type="inferred from homology"/>
<feature type="binding site" evidence="8">
    <location>
        <position position="181"/>
    </location>
    <ligand>
        <name>Zn(2+)</name>
        <dbReference type="ChEBI" id="CHEBI:29105"/>
        <note>ligand shared between dimeric partners</note>
    </ligand>
</feature>